<feature type="transmembrane region" description="Helical" evidence="1">
    <location>
        <begin position="319"/>
        <end position="343"/>
    </location>
</feature>
<dbReference type="EMBL" id="QBUD01000011">
    <property type="protein sequence ID" value="PUB12126.1"/>
    <property type="molecule type" value="Genomic_DNA"/>
</dbReference>
<feature type="transmembrane region" description="Helical" evidence="1">
    <location>
        <begin position="376"/>
        <end position="395"/>
    </location>
</feature>
<comment type="caution">
    <text evidence="2">The sequence shown here is derived from an EMBL/GenBank/DDBJ whole genome shotgun (WGS) entry which is preliminary data.</text>
</comment>
<name>A0A2T6KB76_9RHOB</name>
<feature type="transmembrane region" description="Helical" evidence="1">
    <location>
        <begin position="12"/>
        <end position="39"/>
    </location>
</feature>
<feature type="transmembrane region" description="Helical" evidence="1">
    <location>
        <begin position="167"/>
        <end position="187"/>
    </location>
</feature>
<keyword evidence="3" id="KW-1185">Reference proteome</keyword>
<sequence>MILSYLSRLAKASAAPLIALRGVIVGINFAIMVGLAGWLGLGVYGQLAVTWGLALLVSGIIGVGAPLLLLRALSDGDKIPIGRLWMMTLVYPAGMCLAGWWLMSVLLPTMQWAVIFGAAFAVHLSQCLASVMRALGSVSWSMFLRDSGPQLALGVAGFAAAAQSAPIVATAAFLLGGAIIPAGIWCLRHPKRAEVIGGAQARPFPNALWANSVLGMGAAQADIIVGGAFLSPEQIGLYALLRRITNLVVLPVSVATWVTSVPVAAAHGAGDRTALARHSAHASQIAIIPGIGLLVGAVLVMFLLRSFGLQQWENAGDHLFLILLGSALVQISFAASFTVATLCQLAHFAVLSRMLSIGIYLLVALLAAPLGLMANGLAYVTGVTAGGLFLWWIVLQRGGIDTSLMALFTRKKGAVWKTS</sequence>
<accession>A0A2T6KB76</accession>
<evidence type="ECO:0000313" key="3">
    <source>
        <dbReference type="Proteomes" id="UP000244523"/>
    </source>
</evidence>
<evidence type="ECO:0000313" key="2">
    <source>
        <dbReference type="EMBL" id="PUB12126.1"/>
    </source>
</evidence>
<feature type="transmembrane region" description="Helical" evidence="1">
    <location>
        <begin position="109"/>
        <end position="131"/>
    </location>
</feature>
<protein>
    <submittedName>
        <fullName evidence="2">O-antigen/teichoic acid export membrane protein</fullName>
    </submittedName>
</protein>
<feature type="transmembrane region" description="Helical" evidence="1">
    <location>
        <begin position="84"/>
        <end position="103"/>
    </location>
</feature>
<keyword evidence="1" id="KW-0812">Transmembrane</keyword>
<dbReference type="AlphaFoldDB" id="A0A2T6KB76"/>
<feature type="transmembrane region" description="Helical" evidence="1">
    <location>
        <begin position="285"/>
        <end position="307"/>
    </location>
</feature>
<evidence type="ECO:0000256" key="1">
    <source>
        <dbReference type="SAM" id="Phobius"/>
    </source>
</evidence>
<keyword evidence="1" id="KW-1133">Transmembrane helix</keyword>
<feature type="transmembrane region" description="Helical" evidence="1">
    <location>
        <begin position="208"/>
        <end position="232"/>
    </location>
</feature>
<feature type="transmembrane region" description="Helical" evidence="1">
    <location>
        <begin position="244"/>
        <end position="265"/>
    </location>
</feature>
<feature type="transmembrane region" description="Helical" evidence="1">
    <location>
        <begin position="51"/>
        <end position="72"/>
    </location>
</feature>
<proteinExistence type="predicted"/>
<organism evidence="2 3">
    <name type="scientific">Yoonia sediminilitoris</name>
    <dbReference type="NCBI Taxonomy" id="1286148"/>
    <lineage>
        <taxon>Bacteria</taxon>
        <taxon>Pseudomonadati</taxon>
        <taxon>Pseudomonadota</taxon>
        <taxon>Alphaproteobacteria</taxon>
        <taxon>Rhodobacterales</taxon>
        <taxon>Paracoccaceae</taxon>
        <taxon>Yoonia</taxon>
    </lineage>
</organism>
<dbReference type="OrthoDB" id="7857108at2"/>
<gene>
    <name evidence="2" type="ORF">C8N45_111103</name>
</gene>
<reference evidence="2 3" key="1">
    <citation type="submission" date="2018-04" db="EMBL/GenBank/DDBJ databases">
        <title>Genomic Encyclopedia of Archaeal and Bacterial Type Strains, Phase II (KMG-II): from individual species to whole genera.</title>
        <authorList>
            <person name="Goeker M."/>
        </authorList>
    </citation>
    <scope>NUCLEOTIDE SEQUENCE [LARGE SCALE GENOMIC DNA]</scope>
    <source>
        <strain evidence="2 3">DSM 29955</strain>
    </source>
</reference>
<dbReference type="Proteomes" id="UP000244523">
    <property type="component" value="Unassembled WGS sequence"/>
</dbReference>
<feature type="transmembrane region" description="Helical" evidence="1">
    <location>
        <begin position="350"/>
        <end position="370"/>
    </location>
</feature>
<keyword evidence="1" id="KW-0472">Membrane</keyword>
<dbReference type="RefSeq" id="WP_114427856.1">
    <property type="nucleotide sequence ID" value="NZ_QBUD01000011.1"/>
</dbReference>